<evidence type="ECO:0000256" key="3">
    <source>
        <dbReference type="ARBA" id="ARBA00023295"/>
    </source>
</evidence>
<dbReference type="InterPro" id="IPR013189">
    <property type="entry name" value="Glyco_hydro_32_C"/>
</dbReference>
<dbReference type="SUPFAM" id="SSF75005">
    <property type="entry name" value="Arabinanase/levansucrase/invertase"/>
    <property type="match status" value="1"/>
</dbReference>
<sequence>MKPITLKTVLLLTTAHFSLAQPTLKPEEYRPRYHFTPPKNWINDPNGTIYFNGEYHLFYQHNPFGNEWGHMSWGHATSKDLLRWQHLPLAIPEFTSADGKSQTAIFSGSTVIDKTNQSGLCPAGTKDCMVAIYTGNVTAGDKQTAQYQNLAYSADKGRTWTQYAKNPVLDLGTKEFRDPNVFWYAPGKKWLMAVIKPTDHQAVFYESQNLKDWKLLSLFGPMGDTTRVWECPALFAVPVEGSSAKKWVLTVSSGHRQKNYLAMQYFVGDFDGKTFTAQKQDEVLYVDEGKDFYAGIPFNDRPANQVKPIMIGWLNDWEYANKIPTMPFKGAMSVPRELSLRNTPQGYRLVQTPVSLQAIRRKVTTMTNVSVSKATPVSYAGESYELEADITLGSAQKVGIRLLKSGAEESVLTYDIPTQTLAFDRTHSGNVSFSDRFSSIESVKVAPQNGYLRLHLLVDKSIVEIFANGGQQVMTDLVFPTKHDGKIELFSEGGATVFSALTVWEVK</sequence>
<dbReference type="Gene3D" id="2.60.120.560">
    <property type="entry name" value="Exo-inulinase, domain 1"/>
    <property type="match status" value="1"/>
</dbReference>
<comment type="similarity">
    <text evidence="1 4">Belongs to the glycosyl hydrolase 32 family.</text>
</comment>
<dbReference type="AlphaFoldDB" id="A0A939G5V9"/>
<name>A0A939G5V9_9BACT</name>
<dbReference type="Proteomes" id="UP000664795">
    <property type="component" value="Unassembled WGS sequence"/>
</dbReference>
<keyword evidence="5" id="KW-0732">Signal</keyword>
<feature type="signal peptide" evidence="5">
    <location>
        <begin position="1"/>
        <end position="20"/>
    </location>
</feature>
<evidence type="ECO:0000256" key="4">
    <source>
        <dbReference type="RuleBase" id="RU362110"/>
    </source>
</evidence>
<dbReference type="Gene3D" id="2.115.10.20">
    <property type="entry name" value="Glycosyl hydrolase domain, family 43"/>
    <property type="match status" value="1"/>
</dbReference>
<dbReference type="InterPro" id="IPR013148">
    <property type="entry name" value="Glyco_hydro_32_N"/>
</dbReference>
<dbReference type="GO" id="GO:0005987">
    <property type="term" value="P:sucrose catabolic process"/>
    <property type="evidence" value="ECO:0007669"/>
    <property type="project" value="TreeGrafter"/>
</dbReference>
<dbReference type="Pfam" id="PF00251">
    <property type="entry name" value="Glyco_hydro_32N"/>
    <property type="match status" value="1"/>
</dbReference>
<evidence type="ECO:0000259" key="7">
    <source>
        <dbReference type="Pfam" id="PF08244"/>
    </source>
</evidence>
<dbReference type="CDD" id="cd18622">
    <property type="entry name" value="GH32_Inu-like"/>
    <property type="match status" value="1"/>
</dbReference>
<evidence type="ECO:0000256" key="5">
    <source>
        <dbReference type="SAM" id="SignalP"/>
    </source>
</evidence>
<comment type="caution">
    <text evidence="8">The sequence shown here is derived from an EMBL/GenBank/DDBJ whole genome shotgun (WGS) entry which is preliminary data.</text>
</comment>
<organism evidence="8 9">
    <name type="scientific">Fibrella aquatilis</name>
    <dbReference type="NCBI Taxonomy" id="2817059"/>
    <lineage>
        <taxon>Bacteria</taxon>
        <taxon>Pseudomonadati</taxon>
        <taxon>Bacteroidota</taxon>
        <taxon>Cytophagia</taxon>
        <taxon>Cytophagales</taxon>
        <taxon>Spirosomataceae</taxon>
        <taxon>Fibrella</taxon>
    </lineage>
</organism>
<evidence type="ECO:0000256" key="1">
    <source>
        <dbReference type="ARBA" id="ARBA00009902"/>
    </source>
</evidence>
<dbReference type="Pfam" id="PF08244">
    <property type="entry name" value="Glyco_hydro_32C"/>
    <property type="match status" value="1"/>
</dbReference>
<keyword evidence="2 4" id="KW-0378">Hydrolase</keyword>
<keyword evidence="9" id="KW-1185">Reference proteome</keyword>
<keyword evidence="3 4" id="KW-0326">Glycosidase</keyword>
<dbReference type="GO" id="GO:0004575">
    <property type="term" value="F:sucrose alpha-glucosidase activity"/>
    <property type="evidence" value="ECO:0007669"/>
    <property type="project" value="TreeGrafter"/>
</dbReference>
<evidence type="ECO:0000313" key="9">
    <source>
        <dbReference type="Proteomes" id="UP000664795"/>
    </source>
</evidence>
<feature type="domain" description="Glycosyl hydrolase family 32 C-terminal" evidence="7">
    <location>
        <begin position="356"/>
        <end position="505"/>
    </location>
</feature>
<dbReference type="EMBL" id="JAFMYU010000016">
    <property type="protein sequence ID" value="MBO0932967.1"/>
    <property type="molecule type" value="Genomic_DNA"/>
</dbReference>
<evidence type="ECO:0000256" key="2">
    <source>
        <dbReference type="ARBA" id="ARBA00022801"/>
    </source>
</evidence>
<evidence type="ECO:0000259" key="6">
    <source>
        <dbReference type="Pfam" id="PF00251"/>
    </source>
</evidence>
<dbReference type="InterPro" id="IPR013320">
    <property type="entry name" value="ConA-like_dom_sf"/>
</dbReference>
<feature type="chain" id="PRO_5037198847" evidence="5">
    <location>
        <begin position="21"/>
        <end position="507"/>
    </location>
</feature>
<dbReference type="PROSITE" id="PS00609">
    <property type="entry name" value="GLYCOSYL_HYDROL_F32"/>
    <property type="match status" value="1"/>
</dbReference>
<dbReference type="InterPro" id="IPR018053">
    <property type="entry name" value="Glyco_hydro_32_AS"/>
</dbReference>
<dbReference type="PANTHER" id="PTHR42800:SF1">
    <property type="entry name" value="EXOINULINASE INUD (AFU_ORTHOLOGUE AFUA_5G00480)"/>
    <property type="match status" value="1"/>
</dbReference>
<dbReference type="InterPro" id="IPR023296">
    <property type="entry name" value="Glyco_hydro_beta-prop_sf"/>
</dbReference>
<dbReference type="RefSeq" id="WP_207336934.1">
    <property type="nucleotide sequence ID" value="NZ_JAFMYU010000016.1"/>
</dbReference>
<dbReference type="GO" id="GO:0005737">
    <property type="term" value="C:cytoplasm"/>
    <property type="evidence" value="ECO:0007669"/>
    <property type="project" value="TreeGrafter"/>
</dbReference>
<feature type="domain" description="Glycosyl hydrolase family 32 N-terminal" evidence="6">
    <location>
        <begin position="34"/>
        <end position="353"/>
    </location>
</feature>
<dbReference type="InterPro" id="IPR001362">
    <property type="entry name" value="Glyco_hydro_32"/>
</dbReference>
<proteinExistence type="inferred from homology"/>
<dbReference type="SUPFAM" id="SSF49899">
    <property type="entry name" value="Concanavalin A-like lectins/glucanases"/>
    <property type="match status" value="1"/>
</dbReference>
<reference evidence="8 9" key="1">
    <citation type="submission" date="2021-03" db="EMBL/GenBank/DDBJ databases">
        <title>Fibrella sp. HMF5036 genome sequencing and assembly.</title>
        <authorList>
            <person name="Kang H."/>
            <person name="Kim H."/>
            <person name="Bae S."/>
            <person name="Joh K."/>
        </authorList>
    </citation>
    <scope>NUCLEOTIDE SEQUENCE [LARGE SCALE GENOMIC DNA]</scope>
    <source>
        <strain evidence="8 9">HMF5036</strain>
    </source>
</reference>
<dbReference type="SMART" id="SM00640">
    <property type="entry name" value="Glyco_32"/>
    <property type="match status" value="1"/>
</dbReference>
<gene>
    <name evidence="8" type="ORF">J2I48_18305</name>
</gene>
<accession>A0A939G5V9</accession>
<evidence type="ECO:0000313" key="8">
    <source>
        <dbReference type="EMBL" id="MBO0932967.1"/>
    </source>
</evidence>
<protein>
    <submittedName>
        <fullName evidence="8">Glycoside hydrolase family 32 protein</fullName>
    </submittedName>
</protein>
<dbReference type="PANTHER" id="PTHR42800">
    <property type="entry name" value="EXOINULINASE INUD (AFU_ORTHOLOGUE AFUA_5G00480)"/>
    <property type="match status" value="1"/>
</dbReference>